<reference evidence="1" key="1">
    <citation type="journal article" date="2020" name="mSystems">
        <title>Genome- and Community-Level Interaction Insights into Carbon Utilization and Element Cycling Functions of Hydrothermarchaeota in Hydrothermal Sediment.</title>
        <authorList>
            <person name="Zhou Z."/>
            <person name="Liu Y."/>
            <person name="Xu W."/>
            <person name="Pan J."/>
            <person name="Luo Z.H."/>
            <person name="Li M."/>
        </authorList>
    </citation>
    <scope>NUCLEOTIDE SEQUENCE [LARGE SCALE GENOMIC DNA]</scope>
    <source>
        <strain evidence="1">SpSt-87</strain>
    </source>
</reference>
<evidence type="ECO:0000313" key="1">
    <source>
        <dbReference type="EMBL" id="HFW31892.1"/>
    </source>
</evidence>
<accession>A0A7C3M8V1</accession>
<protein>
    <submittedName>
        <fullName evidence="1">Uncharacterized protein</fullName>
    </submittedName>
</protein>
<organism evidence="1">
    <name type="scientific">Archaeoglobus fulgidus</name>
    <dbReference type="NCBI Taxonomy" id="2234"/>
    <lineage>
        <taxon>Archaea</taxon>
        <taxon>Methanobacteriati</taxon>
        <taxon>Methanobacteriota</taxon>
        <taxon>Archaeoglobi</taxon>
        <taxon>Archaeoglobales</taxon>
        <taxon>Archaeoglobaceae</taxon>
        <taxon>Archaeoglobus</taxon>
    </lineage>
</organism>
<dbReference type="EMBL" id="DTLB01000013">
    <property type="protein sequence ID" value="HFW31892.1"/>
    <property type="molecule type" value="Genomic_DNA"/>
</dbReference>
<name>A0A7C3M8V1_ARCFL</name>
<comment type="caution">
    <text evidence="1">The sequence shown here is derived from an EMBL/GenBank/DDBJ whole genome shotgun (WGS) entry which is preliminary data.</text>
</comment>
<gene>
    <name evidence="1" type="ORF">ENW66_02915</name>
</gene>
<proteinExistence type="predicted"/>
<sequence length="905" mass="101736">MPFRGFETKNFNFRVSLRAWLVAALLLLVFTVNAVDARVFKTTFDSITPDMPYPKGYISYRLSDTLNSPGTLVQENLNIDDYSLLAYWDGFSLAVTSLDADCDDTQSRRCALLCIMRYGQAQCHSYATAILGIDFSAYRPSVSTYPIEISAYLRWEAEGDQADTNYNCGGTEYANFYIQVYNHNTGQWVNLYSSTGTGIRGAEGWYNISITSQDYVSTTGEVWYRIVVDAYDCHGREEEQEAMCGSTARAELYVDYVEFRQNVPDTEIQSVCVQYISDNFPEIWGDLYHNETVILNVLATSGGSPVQNFPVKLYAIDEWGNEQFVGIGITGSGGITPFVRITGGEGYRMNFSRIEAMDEWIINNQAYVKNTSCGSQTLTPPADRGRNLVIAPTSYVLELIGRVYYPGGIDWGRFVWYIDDSSVQKHRNIPLSQKFINKSASFTFWKYGFDYRCTDNTDPCDKEGIFATSPGPVWPACITIGERDTLKTPFCDRTPTGYSKMRATLSVHIISLIRITLNIGGIIESGNCYVDTDPYGNPVGLHRCGLFSGYRVGPLIQMGIPDNALGYSAWLAIDSYGGSLSSFMSGTTYNQHEGPGQLHLTQHTLNICGMTSTQQETDIPHTEYAYKYEVGVPVSAESGIFTATGTSYVQPDIKGGLGMINFIGLYGDQKHVVGLIVGHRFGIHPFIAIVQTVPEYPATREGWNNYEERWLYYLFENLKFIAKTWGREMSVWNYRYSNATNQANLVRAFEDLIVDITPRLRVTFNLMTSAPQTLVYPFAVTTFLLQGDFGYLQKIIYGNQTILDKAMEAAMALMEGLPGILGPAPPACHPDPDWTDPDTYQCYGLNFIWAGSELLSYEERELFAYRLMELLNAIIDSNIQLMKAIPKLEDPSSIPRWNFNWIHPE</sequence>
<dbReference type="AlphaFoldDB" id="A0A7C3M8V1"/>